<dbReference type="Gene3D" id="3.30.390.30">
    <property type="match status" value="1"/>
</dbReference>
<dbReference type="NCBIfam" id="NF004939">
    <property type="entry name" value="PRK06292.1-1"/>
    <property type="match status" value="1"/>
</dbReference>
<feature type="binding site" evidence="5">
    <location>
        <begin position="142"/>
        <end position="144"/>
    </location>
    <ligand>
        <name>FAD</name>
        <dbReference type="ChEBI" id="CHEBI:57692"/>
    </ligand>
</feature>
<feature type="binding site" evidence="5">
    <location>
        <position position="269"/>
    </location>
    <ligand>
        <name>NAD(+)</name>
        <dbReference type="ChEBI" id="CHEBI:57540"/>
    </ligand>
</feature>
<dbReference type="Gene3D" id="1.10.287.990">
    <property type="entry name" value="Fe,Mn superoxide dismutase (SOD) domain"/>
    <property type="match status" value="1"/>
</dbReference>
<evidence type="ECO:0000256" key="2">
    <source>
        <dbReference type="ARBA" id="ARBA00022630"/>
    </source>
</evidence>
<evidence type="ECO:0000256" key="1">
    <source>
        <dbReference type="ARBA" id="ARBA00007532"/>
    </source>
</evidence>
<dbReference type="Gene3D" id="3.50.50.60">
    <property type="entry name" value="FAD/NAD(P)-binding domain"/>
    <property type="match status" value="3"/>
</dbReference>
<dbReference type="PRINTS" id="PR00368">
    <property type="entry name" value="FADPNR"/>
</dbReference>
<feature type="binding site" evidence="5">
    <location>
        <begin position="179"/>
        <end position="186"/>
    </location>
    <ligand>
        <name>NAD(+)</name>
        <dbReference type="ChEBI" id="CHEBI:57540"/>
    </ligand>
</feature>
<keyword evidence="3 5" id="KW-0274">FAD</keyword>
<dbReference type="PANTHER" id="PTHR43014">
    <property type="entry name" value="MERCURIC REDUCTASE"/>
    <property type="match status" value="1"/>
</dbReference>
<sequence length="483" mass="52578">MKTLNVDVAVIGGGTAGLGSYRAAKAYTDSVVMIEGGPYGTTCARVGCMPSKLLIAAAESVHQIEKAPGFGVHPQGEIVINGREVMDRVKRERDRFVGFVLEGVDEIPAEDKISGYAKFIDNNTLMVDDHTKIIAKRIVIATGSRPAYPAVWNELGDRLVINDDVFEWDDLPNSVAVFGPGVIGLELGQSLKRLGVEVVMFGLGGQVGPLTDPEVMAYANKTFNEEFYLDPDVKVESMVRNGDAVEIKYLGKDGQLKEITVDYVLAATGRRPNVDKLAIENTSLELDDRGVPKADYYTMQTSVDTIFIAGDASNQIPLLHEAADQARIAGDNAGRFPDIRAGLRRSKLSAVFSDPQIAMVGETYKEITIRLGTCGCFATGDVSFENQGRSRVMLRNKGMLHVYGEQGTGRFLGAEMIGPDAEHLAHLLAWAHQNQMTISQMLDMPFYHPVIEEGLRTALRDLNAKLNLGPEMIKHCLDCGPGC</sequence>
<keyword evidence="5" id="KW-0520">NAD</keyword>
<accession>A0A2T3QKM1</accession>
<comment type="cofactor">
    <cofactor evidence="5">
        <name>FAD</name>
        <dbReference type="ChEBI" id="CHEBI:57692"/>
    </cofactor>
    <text evidence="5">Binds 1 FAD per subunit.</text>
</comment>
<dbReference type="InterPro" id="IPR036324">
    <property type="entry name" value="Mn/Fe_SOD_N_sf"/>
</dbReference>
<dbReference type="AlphaFoldDB" id="A0A2T3QKM1"/>
<dbReference type="InterPro" id="IPR004099">
    <property type="entry name" value="Pyr_nucl-diS_OxRdtase_dimer"/>
</dbReference>
<dbReference type="PRINTS" id="PR00411">
    <property type="entry name" value="PNDRDTASEI"/>
</dbReference>
<dbReference type="InterPro" id="IPR016156">
    <property type="entry name" value="FAD/NAD-linked_Rdtase_dimer_sf"/>
</dbReference>
<dbReference type="SUPFAM" id="SSF51905">
    <property type="entry name" value="FAD/NAD(P)-binding domain"/>
    <property type="match status" value="1"/>
</dbReference>
<keyword evidence="5" id="KW-0547">Nucleotide-binding</keyword>
<gene>
    <name evidence="9" type="primary">lpd</name>
    <name evidence="9" type="ORF">NCTC11647_04139</name>
</gene>
<evidence type="ECO:0000256" key="5">
    <source>
        <dbReference type="PIRSR" id="PIRSR000350-3"/>
    </source>
</evidence>
<evidence type="ECO:0000259" key="7">
    <source>
        <dbReference type="Pfam" id="PF02852"/>
    </source>
</evidence>
<dbReference type="Pfam" id="PF07992">
    <property type="entry name" value="Pyr_redox_2"/>
    <property type="match status" value="1"/>
</dbReference>
<dbReference type="EC" id="1.8.1.4" evidence="9"/>
<organism evidence="9 10">
    <name type="scientific">Photobacterium damselae</name>
    <dbReference type="NCBI Taxonomy" id="38293"/>
    <lineage>
        <taxon>Bacteria</taxon>
        <taxon>Pseudomonadati</taxon>
        <taxon>Pseudomonadota</taxon>
        <taxon>Gammaproteobacteria</taxon>
        <taxon>Vibrionales</taxon>
        <taxon>Vibrionaceae</taxon>
        <taxon>Photobacterium</taxon>
    </lineage>
</organism>
<dbReference type="GO" id="GO:0050660">
    <property type="term" value="F:flavin adenine dinucleotide binding"/>
    <property type="evidence" value="ECO:0007669"/>
    <property type="project" value="TreeGrafter"/>
</dbReference>
<evidence type="ECO:0000256" key="3">
    <source>
        <dbReference type="ARBA" id="ARBA00022827"/>
    </source>
</evidence>
<keyword evidence="9" id="KW-0560">Oxidoreductase</keyword>
<evidence type="ECO:0000313" key="9">
    <source>
        <dbReference type="EMBL" id="SPY45644.1"/>
    </source>
</evidence>
<dbReference type="GO" id="GO:0003955">
    <property type="term" value="F:NAD(P)H dehydrogenase (quinone) activity"/>
    <property type="evidence" value="ECO:0007669"/>
    <property type="project" value="TreeGrafter"/>
</dbReference>
<feature type="active site" description="Proton acceptor" evidence="4">
    <location>
        <position position="448"/>
    </location>
</feature>
<dbReference type="Pfam" id="PF02852">
    <property type="entry name" value="Pyr_redox_dim"/>
    <property type="match status" value="1"/>
</dbReference>
<proteinExistence type="inferred from homology"/>
<dbReference type="RefSeq" id="WP_005302646.1">
    <property type="nucleotide sequence ID" value="NZ_PYOG01000008.1"/>
</dbReference>
<evidence type="ECO:0000256" key="6">
    <source>
        <dbReference type="PIRSR" id="PIRSR000350-4"/>
    </source>
</evidence>
<dbReference type="InterPro" id="IPR023753">
    <property type="entry name" value="FAD/NAD-binding_dom"/>
</dbReference>
<feature type="domain" description="FAD/NAD(P)-binding" evidence="8">
    <location>
        <begin position="7"/>
        <end position="326"/>
    </location>
</feature>
<dbReference type="FunFam" id="1.10.287.990:FF:000004">
    <property type="entry name" value="Dihydrolipoamide dehydrogenase"/>
    <property type="match status" value="1"/>
</dbReference>
<keyword evidence="2" id="KW-0285">Flavoprotein</keyword>
<name>A0A2T3QKM1_PHODM</name>
<evidence type="ECO:0000259" key="8">
    <source>
        <dbReference type="Pfam" id="PF07992"/>
    </source>
</evidence>
<feature type="binding site" evidence="5">
    <location>
        <position position="311"/>
    </location>
    <ligand>
        <name>FAD</name>
        <dbReference type="ChEBI" id="CHEBI:57692"/>
    </ligand>
</feature>
<dbReference type="FunFam" id="3.30.390.30:FF:000012">
    <property type="entry name" value="Putative dihydrolipoamide dehydrogenase"/>
    <property type="match status" value="1"/>
</dbReference>
<dbReference type="Proteomes" id="UP000251647">
    <property type="component" value="Unassembled WGS sequence"/>
</dbReference>
<feature type="domain" description="Pyridine nucleotide-disulphide oxidoreductase dimerisation" evidence="7">
    <location>
        <begin position="349"/>
        <end position="458"/>
    </location>
</feature>
<feature type="disulfide bond" description="Redox-active" evidence="6">
    <location>
        <begin position="43"/>
        <end position="48"/>
    </location>
</feature>
<dbReference type="SUPFAM" id="SSF55424">
    <property type="entry name" value="FAD/NAD-linked reductases, dimerisation (C-terminal) domain"/>
    <property type="match status" value="1"/>
</dbReference>
<feature type="binding site" evidence="5">
    <location>
        <position position="52"/>
    </location>
    <ligand>
        <name>FAD</name>
        <dbReference type="ChEBI" id="CHEBI:57692"/>
    </ligand>
</feature>
<dbReference type="EMBL" id="UATL01000007">
    <property type="protein sequence ID" value="SPY45644.1"/>
    <property type="molecule type" value="Genomic_DNA"/>
</dbReference>
<evidence type="ECO:0000256" key="4">
    <source>
        <dbReference type="PIRSR" id="PIRSR000350-2"/>
    </source>
</evidence>
<reference evidence="9 10" key="1">
    <citation type="submission" date="2018-06" db="EMBL/GenBank/DDBJ databases">
        <authorList>
            <consortium name="Pathogen Informatics"/>
            <person name="Doyle S."/>
        </authorList>
    </citation>
    <scope>NUCLEOTIDE SEQUENCE [LARGE SCALE GENOMIC DNA]</scope>
    <source>
        <strain evidence="9 10">NCTC11647</strain>
    </source>
</reference>
<dbReference type="OrthoDB" id="9800167at2"/>
<dbReference type="InterPro" id="IPR001100">
    <property type="entry name" value="Pyr_nuc-diS_OxRdtase"/>
</dbReference>
<dbReference type="PANTHER" id="PTHR43014:SF4">
    <property type="entry name" value="PYRIDINE NUCLEOTIDE-DISULFIDE OXIDOREDUCTASE RCLA-RELATED"/>
    <property type="match status" value="1"/>
</dbReference>
<protein>
    <submittedName>
        <fullName evidence="9">Dihydrolipoyl dehydrogenase</fullName>
        <ecNumber evidence="9">1.8.1.4</ecNumber>
    </submittedName>
</protein>
<dbReference type="InterPro" id="IPR036188">
    <property type="entry name" value="FAD/NAD-bd_sf"/>
</dbReference>
<evidence type="ECO:0000313" key="10">
    <source>
        <dbReference type="Proteomes" id="UP000251647"/>
    </source>
</evidence>
<comment type="similarity">
    <text evidence="1">Belongs to the class-I pyridine nucleotide-disulfide oxidoreductase family.</text>
</comment>
<dbReference type="PIRSF" id="PIRSF000350">
    <property type="entry name" value="Mercury_reductase_MerA"/>
    <property type="match status" value="1"/>
</dbReference>
<dbReference type="GO" id="GO:0004148">
    <property type="term" value="F:dihydrolipoyl dehydrogenase (NADH) activity"/>
    <property type="evidence" value="ECO:0007669"/>
    <property type="project" value="UniProtKB-EC"/>
</dbReference>